<organism evidence="1 2">
    <name type="scientific">Alligator mississippiensis</name>
    <name type="common">American alligator</name>
    <dbReference type="NCBI Taxonomy" id="8496"/>
    <lineage>
        <taxon>Eukaryota</taxon>
        <taxon>Metazoa</taxon>
        <taxon>Chordata</taxon>
        <taxon>Craniata</taxon>
        <taxon>Vertebrata</taxon>
        <taxon>Euteleostomi</taxon>
        <taxon>Archelosauria</taxon>
        <taxon>Archosauria</taxon>
        <taxon>Crocodylia</taxon>
        <taxon>Alligatoridae</taxon>
        <taxon>Alligatorinae</taxon>
        <taxon>Alligator</taxon>
    </lineage>
</organism>
<evidence type="ECO:0000313" key="2">
    <source>
        <dbReference type="Proteomes" id="UP000050525"/>
    </source>
</evidence>
<accession>A0A151NWL0</accession>
<keyword evidence="2" id="KW-1185">Reference proteome</keyword>
<proteinExistence type="predicted"/>
<gene>
    <name evidence="1" type="ORF">Y1Q_0006146</name>
</gene>
<sequence length="114" mass="13546">MDTKVLWYHLQKVKHWFWAHATSSHWRKKIILDTWDDEQWVQTFHMQTTFMDIVAYLAPHIACQDVSMSPPLNPENWVAITIMNLATPRSFLCITNQFRAGKSWLERPSGRCAW</sequence>
<dbReference type="AlphaFoldDB" id="A0A151NWL0"/>
<evidence type="ECO:0000313" key="1">
    <source>
        <dbReference type="EMBL" id="KYO41291.1"/>
    </source>
</evidence>
<dbReference type="EMBL" id="AKHW03001628">
    <property type="protein sequence ID" value="KYO41291.1"/>
    <property type="molecule type" value="Genomic_DNA"/>
</dbReference>
<protein>
    <submittedName>
        <fullName evidence="1">Uncharacterized protein</fullName>
    </submittedName>
</protein>
<name>A0A151NWL0_ALLMI</name>
<comment type="caution">
    <text evidence="1">The sequence shown here is derived from an EMBL/GenBank/DDBJ whole genome shotgun (WGS) entry which is preliminary data.</text>
</comment>
<dbReference type="Proteomes" id="UP000050525">
    <property type="component" value="Unassembled WGS sequence"/>
</dbReference>
<reference evidence="1 2" key="1">
    <citation type="journal article" date="2012" name="Genome Biol.">
        <title>Sequencing three crocodilian genomes to illuminate the evolution of archosaurs and amniotes.</title>
        <authorList>
            <person name="St John J.A."/>
            <person name="Braun E.L."/>
            <person name="Isberg S.R."/>
            <person name="Miles L.G."/>
            <person name="Chong A.Y."/>
            <person name="Gongora J."/>
            <person name="Dalzell P."/>
            <person name="Moran C."/>
            <person name="Bed'hom B."/>
            <person name="Abzhanov A."/>
            <person name="Burgess S.C."/>
            <person name="Cooksey A.M."/>
            <person name="Castoe T.A."/>
            <person name="Crawford N.G."/>
            <person name="Densmore L.D."/>
            <person name="Drew J.C."/>
            <person name="Edwards S.V."/>
            <person name="Faircloth B.C."/>
            <person name="Fujita M.K."/>
            <person name="Greenwold M.J."/>
            <person name="Hoffmann F.G."/>
            <person name="Howard J.M."/>
            <person name="Iguchi T."/>
            <person name="Janes D.E."/>
            <person name="Khan S.Y."/>
            <person name="Kohno S."/>
            <person name="de Koning A.J."/>
            <person name="Lance S.L."/>
            <person name="McCarthy F.M."/>
            <person name="McCormack J.E."/>
            <person name="Merchant M.E."/>
            <person name="Peterson D.G."/>
            <person name="Pollock D.D."/>
            <person name="Pourmand N."/>
            <person name="Raney B.J."/>
            <person name="Roessler K.A."/>
            <person name="Sanford J.R."/>
            <person name="Sawyer R.H."/>
            <person name="Schmidt C.J."/>
            <person name="Triplett E.W."/>
            <person name="Tuberville T.D."/>
            <person name="Venegas-Anaya M."/>
            <person name="Howard J.T."/>
            <person name="Jarvis E.D."/>
            <person name="Guillette L.J.Jr."/>
            <person name="Glenn T.C."/>
            <person name="Green R.E."/>
            <person name="Ray D.A."/>
        </authorList>
    </citation>
    <scope>NUCLEOTIDE SEQUENCE [LARGE SCALE GENOMIC DNA]</scope>
    <source>
        <strain evidence="1">KSC_2009_1</strain>
    </source>
</reference>